<dbReference type="PANTHER" id="PTHR30560">
    <property type="entry name" value="TRIGGER FACTOR CHAPERONE AND PEPTIDYL-PROLYL CIS/TRANS ISOMERASE"/>
    <property type="match status" value="1"/>
</dbReference>
<feature type="domain" description="Trigger factor ribosome-binding bacterial" evidence="9">
    <location>
        <begin position="39"/>
        <end position="156"/>
    </location>
</feature>
<name>A0AAW1Q357_9CHLO</name>
<keyword evidence="6" id="KW-0413">Isomerase</keyword>
<organism evidence="11 12">
    <name type="scientific">[Myrmecia] bisecta</name>
    <dbReference type="NCBI Taxonomy" id="41462"/>
    <lineage>
        <taxon>Eukaryota</taxon>
        <taxon>Viridiplantae</taxon>
        <taxon>Chlorophyta</taxon>
        <taxon>core chlorophytes</taxon>
        <taxon>Trebouxiophyceae</taxon>
        <taxon>Trebouxiales</taxon>
        <taxon>Trebouxiaceae</taxon>
        <taxon>Myrmecia</taxon>
    </lineage>
</organism>
<dbReference type="EMBL" id="JALJOR010000005">
    <property type="protein sequence ID" value="KAK9816415.1"/>
    <property type="molecule type" value="Genomic_DNA"/>
</dbReference>
<dbReference type="InterPro" id="IPR046357">
    <property type="entry name" value="PPIase_dom_sf"/>
</dbReference>
<keyword evidence="4" id="KW-0697">Rotamase</keyword>
<comment type="caution">
    <text evidence="11">The sequence shown here is derived from an EMBL/GenBank/DDBJ whole genome shotgun (WGS) entry which is preliminary data.</text>
</comment>
<dbReference type="Pfam" id="PF05697">
    <property type="entry name" value="Trigger_N"/>
    <property type="match status" value="1"/>
</dbReference>
<gene>
    <name evidence="11" type="ORF">WJX72_000020</name>
</gene>
<evidence type="ECO:0000256" key="7">
    <source>
        <dbReference type="ARBA" id="ARBA00029569"/>
    </source>
</evidence>
<reference evidence="11 12" key="1">
    <citation type="journal article" date="2024" name="Nat. Commun.">
        <title>Phylogenomics reveals the evolutionary origins of lichenization in chlorophyte algae.</title>
        <authorList>
            <person name="Puginier C."/>
            <person name="Libourel C."/>
            <person name="Otte J."/>
            <person name="Skaloud P."/>
            <person name="Haon M."/>
            <person name="Grisel S."/>
            <person name="Petersen M."/>
            <person name="Berrin J.G."/>
            <person name="Delaux P.M."/>
            <person name="Dal Grande F."/>
            <person name="Keller J."/>
        </authorList>
    </citation>
    <scope>NUCLEOTIDE SEQUENCE [LARGE SCALE GENOMIC DNA]</scope>
    <source>
        <strain evidence="11 12">SAG 2043</strain>
    </source>
</reference>
<dbReference type="AlphaFoldDB" id="A0AAW1Q357"/>
<dbReference type="InterPro" id="IPR001179">
    <property type="entry name" value="PPIase_FKBP_dom"/>
</dbReference>
<dbReference type="Gene3D" id="3.30.70.1050">
    <property type="entry name" value="Trigger factor ribosome-binding domain"/>
    <property type="match status" value="1"/>
</dbReference>
<dbReference type="SUPFAM" id="SSF109998">
    <property type="entry name" value="Triger factor/SurA peptide-binding domain-like"/>
    <property type="match status" value="1"/>
</dbReference>
<dbReference type="InterPro" id="IPR027304">
    <property type="entry name" value="Trigger_fact/SurA_dom_sf"/>
</dbReference>
<dbReference type="SUPFAM" id="SSF102735">
    <property type="entry name" value="Trigger factor ribosome-binding domain"/>
    <property type="match status" value="1"/>
</dbReference>
<proteinExistence type="inferred from homology"/>
<evidence type="ECO:0000256" key="6">
    <source>
        <dbReference type="ARBA" id="ARBA00023235"/>
    </source>
</evidence>
<evidence type="ECO:0000313" key="11">
    <source>
        <dbReference type="EMBL" id="KAK9816415.1"/>
    </source>
</evidence>
<sequence>MQTVLSGSSLQNFSHASLKTQSSRCAPVKLQLPGLAQNVVLKHLRSEFDMEGFRKGKAKKLPDSVLLATFGPKRVKTAVVEQLLNTVTPLAATGYKDTAIADSISIVDNVDELAARLDVTNDFKFTFGFDIAPQLGWKKPYKNMRVEVVPAGDEASDAQALEAKLLSARKEKGTLSVVIDRGLQRGDVAVVDFVAKRMDLDEELMGSRRTGMQMDTDTADYAFMPGIVEGMVGMRPGEERDVRITIPDNWEPATLQGLEVECHVKLNEVFKWQLPEMTDEWAREMDPSSSGFEELSQKLLNLQKAETAAATTRRIYDALNEAVAQAVDVEVPESLIQEVGKQDYQAKLLEMQAKGKLTLEQVSQLATEELLNNYISQKRESLVEIQKTTLAMEAIFQAEKLQIAQADVDAEFALASADMEEQGAEYDKERLLEQVTETLKGQKTLEWLEQNNEVILLAPQPSI</sequence>
<dbReference type="Gene3D" id="3.10.50.40">
    <property type="match status" value="1"/>
</dbReference>
<dbReference type="InterPro" id="IPR036611">
    <property type="entry name" value="Trigger_fac_ribosome-bd_sf"/>
</dbReference>
<dbReference type="InterPro" id="IPR005215">
    <property type="entry name" value="Trig_fac"/>
</dbReference>
<dbReference type="PANTHER" id="PTHR30560:SF3">
    <property type="entry name" value="TRIGGER FACTOR-LIKE PROTEIN TIG, CHLOROPLASTIC"/>
    <property type="match status" value="1"/>
</dbReference>
<evidence type="ECO:0000256" key="3">
    <source>
        <dbReference type="ARBA" id="ARBA00013194"/>
    </source>
</evidence>
<dbReference type="GO" id="GO:0051083">
    <property type="term" value="P:'de novo' cotranslational protein folding"/>
    <property type="evidence" value="ECO:0007669"/>
    <property type="project" value="TreeGrafter"/>
</dbReference>
<dbReference type="GO" id="GO:0003755">
    <property type="term" value="F:peptidyl-prolyl cis-trans isomerase activity"/>
    <property type="evidence" value="ECO:0007669"/>
    <property type="project" value="UniProtKB-KW"/>
</dbReference>
<dbReference type="GO" id="GO:0043022">
    <property type="term" value="F:ribosome binding"/>
    <property type="evidence" value="ECO:0007669"/>
    <property type="project" value="TreeGrafter"/>
</dbReference>
<evidence type="ECO:0000256" key="5">
    <source>
        <dbReference type="ARBA" id="ARBA00023186"/>
    </source>
</evidence>
<comment type="similarity">
    <text evidence="2">Belongs to the FKBP-type PPIase family. Tig subfamily.</text>
</comment>
<dbReference type="InterPro" id="IPR037041">
    <property type="entry name" value="Trigger_fac_C_sf"/>
</dbReference>
<dbReference type="SUPFAM" id="SSF54534">
    <property type="entry name" value="FKBP-like"/>
    <property type="match status" value="1"/>
</dbReference>
<dbReference type="GO" id="GO:0044183">
    <property type="term" value="F:protein folding chaperone"/>
    <property type="evidence" value="ECO:0007669"/>
    <property type="project" value="TreeGrafter"/>
</dbReference>
<dbReference type="GO" id="GO:0043335">
    <property type="term" value="P:protein unfolding"/>
    <property type="evidence" value="ECO:0007669"/>
    <property type="project" value="TreeGrafter"/>
</dbReference>
<dbReference type="Pfam" id="PF05698">
    <property type="entry name" value="Trigger_C"/>
    <property type="match status" value="1"/>
</dbReference>
<evidence type="ECO:0000256" key="2">
    <source>
        <dbReference type="ARBA" id="ARBA00005464"/>
    </source>
</evidence>
<evidence type="ECO:0000256" key="4">
    <source>
        <dbReference type="ARBA" id="ARBA00023110"/>
    </source>
</evidence>
<feature type="domain" description="Trigger factor C-terminal" evidence="10">
    <location>
        <begin position="293"/>
        <end position="448"/>
    </location>
</feature>
<comment type="catalytic activity">
    <reaction evidence="1">
        <text>[protein]-peptidylproline (omega=180) = [protein]-peptidylproline (omega=0)</text>
        <dbReference type="Rhea" id="RHEA:16237"/>
        <dbReference type="Rhea" id="RHEA-COMP:10747"/>
        <dbReference type="Rhea" id="RHEA-COMP:10748"/>
        <dbReference type="ChEBI" id="CHEBI:83833"/>
        <dbReference type="ChEBI" id="CHEBI:83834"/>
        <dbReference type="EC" id="5.2.1.8"/>
    </reaction>
</comment>
<dbReference type="EC" id="5.2.1.8" evidence="3"/>
<evidence type="ECO:0000256" key="1">
    <source>
        <dbReference type="ARBA" id="ARBA00000971"/>
    </source>
</evidence>
<accession>A0AAW1Q357</accession>
<dbReference type="GO" id="GO:0015031">
    <property type="term" value="P:protein transport"/>
    <property type="evidence" value="ECO:0007669"/>
    <property type="project" value="InterPro"/>
</dbReference>
<evidence type="ECO:0000313" key="12">
    <source>
        <dbReference type="Proteomes" id="UP001489004"/>
    </source>
</evidence>
<dbReference type="Pfam" id="PF00254">
    <property type="entry name" value="FKBP_C"/>
    <property type="match status" value="1"/>
</dbReference>
<keyword evidence="5" id="KW-0143">Chaperone</keyword>
<dbReference type="Gene3D" id="1.10.3120.10">
    <property type="entry name" value="Trigger factor, C-terminal domain"/>
    <property type="match status" value="1"/>
</dbReference>
<dbReference type="Proteomes" id="UP001489004">
    <property type="component" value="Unassembled WGS sequence"/>
</dbReference>
<evidence type="ECO:0000259" key="10">
    <source>
        <dbReference type="Pfam" id="PF05698"/>
    </source>
</evidence>
<dbReference type="PIRSF" id="PIRSF003095">
    <property type="entry name" value="Trigger_factor"/>
    <property type="match status" value="1"/>
</dbReference>
<keyword evidence="12" id="KW-1185">Reference proteome</keyword>
<feature type="domain" description="PPIase FKBP-type" evidence="8">
    <location>
        <begin position="183"/>
        <end position="255"/>
    </location>
</feature>
<dbReference type="InterPro" id="IPR008880">
    <property type="entry name" value="Trigger_fac_C"/>
</dbReference>
<dbReference type="InterPro" id="IPR008881">
    <property type="entry name" value="Trigger_fac_ribosome-bd_bac"/>
</dbReference>
<evidence type="ECO:0000259" key="9">
    <source>
        <dbReference type="Pfam" id="PF05697"/>
    </source>
</evidence>
<protein>
    <recommendedName>
        <fullName evidence="3">peptidylprolyl isomerase</fullName>
        <ecNumber evidence="3">5.2.1.8</ecNumber>
    </recommendedName>
    <alternativeName>
        <fullName evidence="7">Rotamase</fullName>
    </alternativeName>
</protein>
<evidence type="ECO:0000259" key="8">
    <source>
        <dbReference type="Pfam" id="PF00254"/>
    </source>
</evidence>